<dbReference type="Gene3D" id="1.10.1200.10">
    <property type="entry name" value="ACP-like"/>
    <property type="match status" value="1"/>
</dbReference>
<protein>
    <submittedName>
        <fullName evidence="5">Fatty acyl-AMP ligase</fullName>
    </submittedName>
</protein>
<dbReference type="PROSITE" id="PS50075">
    <property type="entry name" value="CARRIER"/>
    <property type="match status" value="1"/>
</dbReference>
<feature type="compositionally biased region" description="Low complexity" evidence="3">
    <location>
        <begin position="77"/>
        <end position="99"/>
    </location>
</feature>
<dbReference type="Proteomes" id="UP000235347">
    <property type="component" value="Unassembled WGS sequence"/>
</dbReference>
<dbReference type="GO" id="GO:0005886">
    <property type="term" value="C:plasma membrane"/>
    <property type="evidence" value="ECO:0007669"/>
    <property type="project" value="TreeGrafter"/>
</dbReference>
<dbReference type="Pfam" id="PF00501">
    <property type="entry name" value="AMP-binding"/>
    <property type="match status" value="1"/>
</dbReference>
<dbReference type="GO" id="GO:0070566">
    <property type="term" value="F:adenylyltransferase activity"/>
    <property type="evidence" value="ECO:0007669"/>
    <property type="project" value="TreeGrafter"/>
</dbReference>
<dbReference type="SUPFAM" id="SSF56801">
    <property type="entry name" value="Acetyl-CoA synthetase-like"/>
    <property type="match status" value="1"/>
</dbReference>
<dbReference type="InterPro" id="IPR036736">
    <property type="entry name" value="ACP-like_sf"/>
</dbReference>
<dbReference type="Pfam" id="PF01553">
    <property type="entry name" value="Acyltransferase"/>
    <property type="match status" value="1"/>
</dbReference>
<dbReference type="FunFam" id="3.40.50.12780:FF:000013">
    <property type="entry name" value="Long-chain-fatty-acid--AMP ligase FadD32"/>
    <property type="match status" value="1"/>
</dbReference>
<evidence type="ECO:0000256" key="3">
    <source>
        <dbReference type="SAM" id="MobiDB-lite"/>
    </source>
</evidence>
<reference evidence="5 6" key="1">
    <citation type="submission" date="2018-01" db="EMBL/GenBank/DDBJ databases">
        <title>Whole genome analyses suggest that Burkholderia sensu lato contains two further novel genera in the rhizoxinica-symbiotica group Mycetohabitans gen. nov., and Trinickia gen. nov.: implications for the evolution of diazotrophy and nodulation in the Burkholderiaceae.</title>
        <authorList>
            <person name="Estrada-de los Santos P."/>
            <person name="Palmer M."/>
            <person name="Chavez-Ramirez B."/>
            <person name="Beukes C."/>
            <person name="Steenkamp E.T."/>
            <person name="Hirsch A.M."/>
            <person name="Manyaka P."/>
            <person name="Maluk M."/>
            <person name="Lafos M."/>
            <person name="Crook M."/>
            <person name="Gross E."/>
            <person name="Simon M.F."/>
            <person name="Bueno dos Reis Junior F."/>
            <person name="Poole P.S."/>
            <person name="Venter S.N."/>
            <person name="James E.K."/>
        </authorList>
    </citation>
    <scope>NUCLEOTIDE SEQUENCE [LARGE SCALE GENOMIC DNA]</scope>
    <source>
        <strain evidence="5 6">GP25-8</strain>
    </source>
</reference>
<dbReference type="Gene3D" id="3.30.300.30">
    <property type="match status" value="1"/>
</dbReference>
<dbReference type="InterPro" id="IPR045851">
    <property type="entry name" value="AMP-bd_C_sf"/>
</dbReference>
<dbReference type="GO" id="GO:0016746">
    <property type="term" value="F:acyltransferase activity"/>
    <property type="evidence" value="ECO:0007669"/>
    <property type="project" value="InterPro"/>
</dbReference>
<dbReference type="InterPro" id="IPR042099">
    <property type="entry name" value="ANL_N_sf"/>
</dbReference>
<dbReference type="GO" id="GO:0016874">
    <property type="term" value="F:ligase activity"/>
    <property type="evidence" value="ECO:0007669"/>
    <property type="project" value="UniProtKB-KW"/>
</dbReference>
<dbReference type="PANTHER" id="PTHR22754:SF32">
    <property type="entry name" value="DISCO-INTERACTING PROTEIN 2"/>
    <property type="match status" value="1"/>
</dbReference>
<dbReference type="CDD" id="cd05931">
    <property type="entry name" value="FAAL"/>
    <property type="match status" value="1"/>
</dbReference>
<dbReference type="InterPro" id="IPR020845">
    <property type="entry name" value="AMP-binding_CS"/>
</dbReference>
<accession>A0A2N7WA40</accession>
<dbReference type="EMBL" id="PNYB01000005">
    <property type="protein sequence ID" value="PMS26268.1"/>
    <property type="molecule type" value="Genomic_DNA"/>
</dbReference>
<gene>
    <name evidence="5" type="ORF">C0Z19_07980</name>
</gene>
<dbReference type="SUPFAM" id="SSF69593">
    <property type="entry name" value="Glycerol-3-phosphate (1)-acyltransferase"/>
    <property type="match status" value="1"/>
</dbReference>
<dbReference type="GO" id="GO:0006633">
    <property type="term" value="P:fatty acid biosynthetic process"/>
    <property type="evidence" value="ECO:0007669"/>
    <property type="project" value="TreeGrafter"/>
</dbReference>
<dbReference type="AlphaFoldDB" id="A0A2N7WA40"/>
<dbReference type="CDD" id="cd07989">
    <property type="entry name" value="LPLAT_AGPAT-like"/>
    <property type="match status" value="1"/>
</dbReference>
<proteinExistence type="inferred from homology"/>
<evidence type="ECO:0000259" key="4">
    <source>
        <dbReference type="PROSITE" id="PS50075"/>
    </source>
</evidence>
<dbReference type="InterPro" id="IPR009081">
    <property type="entry name" value="PP-bd_ACP"/>
</dbReference>
<feature type="domain" description="Carrier" evidence="4">
    <location>
        <begin position="1"/>
        <end position="76"/>
    </location>
</feature>
<organism evidence="5 6">
    <name type="scientific">Trinickia soli</name>
    <dbReference type="NCBI Taxonomy" id="380675"/>
    <lineage>
        <taxon>Bacteria</taxon>
        <taxon>Pseudomonadati</taxon>
        <taxon>Pseudomonadota</taxon>
        <taxon>Betaproteobacteria</taxon>
        <taxon>Burkholderiales</taxon>
        <taxon>Burkholderiaceae</taxon>
        <taxon>Trinickia</taxon>
    </lineage>
</organism>
<dbReference type="PROSITE" id="PS00455">
    <property type="entry name" value="AMP_BINDING"/>
    <property type="match status" value="1"/>
</dbReference>
<feature type="region of interest" description="Disordered" evidence="3">
    <location>
        <begin position="77"/>
        <end position="109"/>
    </location>
</feature>
<evidence type="ECO:0000313" key="6">
    <source>
        <dbReference type="Proteomes" id="UP000235347"/>
    </source>
</evidence>
<dbReference type="GO" id="GO:0071766">
    <property type="term" value="P:Actinobacterium-type cell wall biogenesis"/>
    <property type="evidence" value="ECO:0007669"/>
    <property type="project" value="UniProtKB-ARBA"/>
</dbReference>
<keyword evidence="6" id="KW-1185">Reference proteome</keyword>
<dbReference type="PANTHER" id="PTHR22754">
    <property type="entry name" value="DISCO-INTERACTING PROTEIN 2 DIP2 -RELATED"/>
    <property type="match status" value="1"/>
</dbReference>
<evidence type="ECO:0000256" key="1">
    <source>
        <dbReference type="ARBA" id="ARBA00006432"/>
    </source>
</evidence>
<sequence>MLTLVAALADELHGDDSPYPEVTLDTQFERDLGFDSLARAELLARIETAFGVQLPVETFASAATASDVLAAITGASARQPSSAASSPSAPLFRPSSLRVPAPPAGEPEVPTHAKSLVEALRWHADHHAERTHIVLIEEDGVTQSQITYGELHERAMQVASGMRKLGIDPGDTVALMMPTTFDYFVIFIATLLCGAVPAPIYPPVRIGQLAEHLSRHADLLANAEVKALVTFDKAAAVGHLLKVRVPSIRHVLTPESIEQLPPDRIVRAHADDLALLQYTSGSTGTPKGVMLTHANLLANIRAMGARINVTHDDVFVSWLPLSHNMGLIGAWLAPLYFGVPLVVTSPLTFLARPQSWLQMITHFRGTITAAPNFAYDRCAHHLPDAALEGLDLSSLRFASCGAEPVSVKTMRAFCERMGPVRFDPHAIAPVYGLAENVLALTLPPPGRGLQVDNVMRHALLDDGIASPSAGAGDAIEVVGCGSVLDGSELRIVDEQGRLLPERRVGRIEFRGAAATRGYYRNPAKTAQLMDGDWFDSGDLGYLANGTLYVTGRMKDMIIRGGQHFFPYELEEAIGQIPGVIAGGVAVCGSVDATHGTERVIVFAETAEEDPGVRASLVEQISRAAIASFGAPVERIVLVAAGSVPKTAAGKIRHAAMLERFEHAEHDGPAAAASIAPHAAWRQVTQAVAGSLKPFASRAFERLGAVAFGLWCWAMALSIAPALWPRVAMSADEKRNWERAARAARLFLRVTGLSPNAIPDAAALPSAACIIAVNHLSYLDSVVLLACLPHPVHFVVKREMEHTPLIGRFLKALGVYFVERDDYRASLEDEQRLVTAAQRETLLFFPEGTFGRAAGLRPFHLGAFRAACLAGRPVFPIALRGTRNVLRDGNWLPVRSSVTMTVLTPIAPQGTDLRSMAQLRNEVRAAILGVCGEPELVASE</sequence>
<dbReference type="Gene3D" id="3.40.50.12780">
    <property type="entry name" value="N-terminal domain of ligase-like"/>
    <property type="match status" value="1"/>
</dbReference>
<dbReference type="SUPFAM" id="SSF47336">
    <property type="entry name" value="ACP-like"/>
    <property type="match status" value="1"/>
</dbReference>
<comment type="similarity">
    <text evidence="1">Belongs to the ATP-dependent AMP-binding enzyme family.</text>
</comment>
<name>A0A2N7WA40_9BURK</name>
<evidence type="ECO:0000256" key="2">
    <source>
        <dbReference type="ARBA" id="ARBA00022598"/>
    </source>
</evidence>
<comment type="caution">
    <text evidence="5">The sequence shown here is derived from an EMBL/GenBank/DDBJ whole genome shotgun (WGS) entry which is preliminary data.</text>
</comment>
<dbReference type="SMART" id="SM00563">
    <property type="entry name" value="PlsC"/>
    <property type="match status" value="1"/>
</dbReference>
<dbReference type="InterPro" id="IPR040097">
    <property type="entry name" value="FAAL/FAAC"/>
</dbReference>
<keyword evidence="2 5" id="KW-0436">Ligase</keyword>
<dbReference type="InterPro" id="IPR002123">
    <property type="entry name" value="Plipid/glycerol_acylTrfase"/>
</dbReference>
<dbReference type="InterPro" id="IPR000873">
    <property type="entry name" value="AMP-dep_synth/lig_dom"/>
</dbReference>
<evidence type="ECO:0000313" key="5">
    <source>
        <dbReference type="EMBL" id="PMS26268.1"/>
    </source>
</evidence>
<dbReference type="Pfam" id="PF00550">
    <property type="entry name" value="PP-binding"/>
    <property type="match status" value="1"/>
</dbReference>